<sequence length="393" mass="44500">MQHCWLSEIMCAEAHLHVHERPRPLDRVLPTSSAAERSHLQVLRQQRSRQEFFRRHRRRQKNLRNGWPDCDVDGFNSSGSDYDDDSSSDSSSNSEYDHTLDDQPEWDARQKREFRVEQPPLAGWARRADGQLCDEHTPPPTVPHAHLFDPNNLPGRKGLRTMPSATGFNSDLQSTKYPMEHTFRCRDAHHVLQHLLSNSVFCGHQHLRPMKVFEVKSNGQEQRVYGAPHTADKAWEMQDTLDDPTDVAIRIDTSSDSTVLSIGTGTASAHPVYMSLGVNAGFLKRENHGGWVVIAFLPKVERADKGNGKMFRIYKRRVLHRAPMSFGPVSVDYPEACWLTSLVQGYVPCCVQGPLKLQEGPAAPRTSANAYQMSLAAIIISLYVCIYILPFYS</sequence>
<feature type="region of interest" description="Disordered" evidence="1">
    <location>
        <begin position="63"/>
        <end position="105"/>
    </location>
</feature>
<dbReference type="Proteomes" id="UP000249464">
    <property type="component" value="Unassembled WGS sequence"/>
</dbReference>
<name>A0A2X0M9F0_9BASI</name>
<keyword evidence="2" id="KW-0812">Transmembrane</keyword>
<keyword evidence="2" id="KW-0472">Membrane</keyword>
<proteinExistence type="predicted"/>
<keyword evidence="2" id="KW-1133">Transmembrane helix</keyword>
<protein>
    <submittedName>
        <fullName evidence="3">BQ5605_C006g04255 protein</fullName>
    </submittedName>
</protein>
<dbReference type="InterPro" id="IPR041078">
    <property type="entry name" value="Plavaka"/>
</dbReference>
<feature type="compositionally biased region" description="Basic and acidic residues" evidence="1">
    <location>
        <begin position="95"/>
        <end position="105"/>
    </location>
</feature>
<evidence type="ECO:0000256" key="2">
    <source>
        <dbReference type="SAM" id="Phobius"/>
    </source>
</evidence>
<reference evidence="3 4" key="1">
    <citation type="submission" date="2016-11" db="EMBL/GenBank/DDBJ databases">
        <authorList>
            <person name="Jaros S."/>
            <person name="Januszkiewicz K."/>
            <person name="Wedrychowicz H."/>
        </authorList>
    </citation>
    <scope>NUCLEOTIDE SEQUENCE [LARGE SCALE GENOMIC DNA]</scope>
</reference>
<gene>
    <name evidence="3" type="primary">BQ5605_C006g04255</name>
    <name evidence="3" type="ORF">BQ5605_C006G04255</name>
</gene>
<evidence type="ECO:0000313" key="4">
    <source>
        <dbReference type="Proteomes" id="UP000249464"/>
    </source>
</evidence>
<evidence type="ECO:0000313" key="3">
    <source>
        <dbReference type="EMBL" id="SGY57321.1"/>
    </source>
</evidence>
<dbReference type="EMBL" id="FQNC01000044">
    <property type="protein sequence ID" value="SGY57321.1"/>
    <property type="molecule type" value="Genomic_DNA"/>
</dbReference>
<dbReference type="Pfam" id="PF18759">
    <property type="entry name" value="Plavaka"/>
    <property type="match status" value="1"/>
</dbReference>
<accession>A0A2X0M9F0</accession>
<keyword evidence="4" id="KW-1185">Reference proteome</keyword>
<dbReference type="AlphaFoldDB" id="A0A2X0M9F0"/>
<feature type="transmembrane region" description="Helical" evidence="2">
    <location>
        <begin position="371"/>
        <end position="392"/>
    </location>
</feature>
<organism evidence="3 4">
    <name type="scientific">Microbotryum silenes-dioicae</name>
    <dbReference type="NCBI Taxonomy" id="796604"/>
    <lineage>
        <taxon>Eukaryota</taxon>
        <taxon>Fungi</taxon>
        <taxon>Dikarya</taxon>
        <taxon>Basidiomycota</taxon>
        <taxon>Pucciniomycotina</taxon>
        <taxon>Microbotryomycetes</taxon>
        <taxon>Microbotryales</taxon>
        <taxon>Microbotryaceae</taxon>
        <taxon>Microbotryum</taxon>
    </lineage>
</organism>
<evidence type="ECO:0000256" key="1">
    <source>
        <dbReference type="SAM" id="MobiDB-lite"/>
    </source>
</evidence>